<keyword evidence="2" id="KW-0238">DNA-binding</keyword>
<organism evidence="6">
    <name type="scientific">uncultured Rubrobacteraceae bacterium</name>
    <dbReference type="NCBI Taxonomy" id="349277"/>
    <lineage>
        <taxon>Bacteria</taxon>
        <taxon>Bacillati</taxon>
        <taxon>Actinomycetota</taxon>
        <taxon>Rubrobacteria</taxon>
        <taxon>Rubrobacterales</taxon>
        <taxon>Rubrobacteraceae</taxon>
        <taxon>environmental samples</taxon>
    </lineage>
</organism>
<evidence type="ECO:0000256" key="1">
    <source>
        <dbReference type="ARBA" id="ARBA00023015"/>
    </source>
</evidence>
<dbReference type="GO" id="GO:0003677">
    <property type="term" value="F:DNA binding"/>
    <property type="evidence" value="ECO:0007669"/>
    <property type="project" value="UniProtKB-KW"/>
</dbReference>
<dbReference type="InterPro" id="IPR050707">
    <property type="entry name" value="HTH_MetabolicPath_Reg"/>
</dbReference>
<dbReference type="PANTHER" id="PTHR30136">
    <property type="entry name" value="HELIX-TURN-HELIX TRANSCRIPTIONAL REGULATOR, ICLR FAMILY"/>
    <property type="match status" value="1"/>
</dbReference>
<feature type="domain" description="HTH iclR-type" evidence="4">
    <location>
        <begin position="15"/>
        <end position="74"/>
    </location>
</feature>
<sequence>MDSIGERRAGGKTGVGVLDKAVGILSLLAEDGPATLAGVVRGTGLARPTAYRLLSALEAHGLVAREDGRYGLGLRLLSWGGGAGGSGLIWAAAPVLAALRDRTGESTQLYVREGDRRVCVASVERTGGGLKDAVPVGAVLPLGQGSGGKVLLAWSDADGADTAEMREVRSRGWAESVAERESGVASVSAPVFGPDGTLRAAVCASGPVSRLGERPGERLAGMVVEAAREIEEAR</sequence>
<dbReference type="Pfam" id="PF09339">
    <property type="entry name" value="HTH_IclR"/>
    <property type="match status" value="1"/>
</dbReference>
<dbReference type="InterPro" id="IPR005471">
    <property type="entry name" value="Tscrpt_reg_IclR_N"/>
</dbReference>
<dbReference type="EMBL" id="CADCVM010000404">
    <property type="protein sequence ID" value="CAA9521501.1"/>
    <property type="molecule type" value="Genomic_DNA"/>
</dbReference>
<accession>A0A6J4TEX1</accession>
<dbReference type="PANTHER" id="PTHR30136:SF39">
    <property type="entry name" value="TRANSCRIPTIONAL REGULATORY PROTEIN"/>
    <property type="match status" value="1"/>
</dbReference>
<dbReference type="InterPro" id="IPR014757">
    <property type="entry name" value="Tscrpt_reg_IclR_C"/>
</dbReference>
<protein>
    <submittedName>
        <fullName evidence="6">Transcriptional regulator, IclR family</fullName>
    </submittedName>
</protein>
<dbReference type="Pfam" id="PF01614">
    <property type="entry name" value="IclR_C"/>
    <property type="match status" value="2"/>
</dbReference>
<gene>
    <name evidence="6" type="ORF">AVDCRST_MAG05-3645</name>
</gene>
<dbReference type="GO" id="GO:0045892">
    <property type="term" value="P:negative regulation of DNA-templated transcription"/>
    <property type="evidence" value="ECO:0007669"/>
    <property type="project" value="TreeGrafter"/>
</dbReference>
<dbReference type="GO" id="GO:0003700">
    <property type="term" value="F:DNA-binding transcription factor activity"/>
    <property type="evidence" value="ECO:0007669"/>
    <property type="project" value="TreeGrafter"/>
</dbReference>
<evidence type="ECO:0000256" key="3">
    <source>
        <dbReference type="ARBA" id="ARBA00023163"/>
    </source>
</evidence>
<evidence type="ECO:0000259" key="5">
    <source>
        <dbReference type="PROSITE" id="PS51078"/>
    </source>
</evidence>
<evidence type="ECO:0000256" key="2">
    <source>
        <dbReference type="ARBA" id="ARBA00023125"/>
    </source>
</evidence>
<dbReference type="InterPro" id="IPR036390">
    <property type="entry name" value="WH_DNA-bd_sf"/>
</dbReference>
<keyword evidence="3" id="KW-0804">Transcription</keyword>
<dbReference type="PROSITE" id="PS51077">
    <property type="entry name" value="HTH_ICLR"/>
    <property type="match status" value="1"/>
</dbReference>
<dbReference type="InterPro" id="IPR029016">
    <property type="entry name" value="GAF-like_dom_sf"/>
</dbReference>
<dbReference type="Gene3D" id="3.30.450.40">
    <property type="match status" value="2"/>
</dbReference>
<proteinExistence type="predicted"/>
<evidence type="ECO:0000259" key="4">
    <source>
        <dbReference type="PROSITE" id="PS51077"/>
    </source>
</evidence>
<dbReference type="SUPFAM" id="SSF46785">
    <property type="entry name" value="Winged helix' DNA-binding domain"/>
    <property type="match status" value="1"/>
</dbReference>
<dbReference type="AlphaFoldDB" id="A0A6J4TEX1"/>
<dbReference type="Gene3D" id="1.10.10.10">
    <property type="entry name" value="Winged helix-like DNA-binding domain superfamily/Winged helix DNA-binding domain"/>
    <property type="match status" value="1"/>
</dbReference>
<dbReference type="PROSITE" id="PS51078">
    <property type="entry name" value="ICLR_ED"/>
    <property type="match status" value="1"/>
</dbReference>
<name>A0A6J4TEX1_9ACTN</name>
<keyword evidence="1" id="KW-0805">Transcription regulation</keyword>
<feature type="domain" description="IclR-ED" evidence="5">
    <location>
        <begin position="75"/>
        <end position="234"/>
    </location>
</feature>
<reference evidence="6" key="1">
    <citation type="submission" date="2020-02" db="EMBL/GenBank/DDBJ databases">
        <authorList>
            <person name="Meier V. D."/>
        </authorList>
    </citation>
    <scope>NUCLEOTIDE SEQUENCE</scope>
    <source>
        <strain evidence="6">AVDCRST_MAG05</strain>
    </source>
</reference>
<dbReference type="InterPro" id="IPR036388">
    <property type="entry name" value="WH-like_DNA-bd_sf"/>
</dbReference>
<dbReference type="SUPFAM" id="SSF55781">
    <property type="entry name" value="GAF domain-like"/>
    <property type="match status" value="1"/>
</dbReference>
<dbReference type="SMART" id="SM00346">
    <property type="entry name" value="HTH_ICLR"/>
    <property type="match status" value="1"/>
</dbReference>
<evidence type="ECO:0000313" key="6">
    <source>
        <dbReference type="EMBL" id="CAA9521501.1"/>
    </source>
</evidence>